<dbReference type="EMBL" id="CP072793">
    <property type="protein sequence ID" value="QTR53761.1"/>
    <property type="molecule type" value="Genomic_DNA"/>
</dbReference>
<gene>
    <name evidence="1" type="ORF">J9260_01325</name>
</gene>
<dbReference type="AlphaFoldDB" id="A0A975F9Z5"/>
<protein>
    <submittedName>
        <fullName evidence="1">Uncharacterized protein</fullName>
    </submittedName>
</protein>
<dbReference type="KEGG" id="tun:J9260_01325"/>
<reference evidence="1" key="1">
    <citation type="submission" date="2021-04" db="EMBL/GenBank/DDBJ databases">
        <title>Genomics, taxonomy and metabolism of representatives of sulfur bacteria of the genus Thiothrix: Thiothrix fructosivorans QT, Thiothrix unzii A1T and three new species, Thiothrix subterranea sp. nov., Thiothrix litoralis sp. nov. and 'Candidatus Thiothrix anitrata' sp. nov.</title>
        <authorList>
            <person name="Ravin N.V."/>
            <person name="Smolyakov D."/>
            <person name="Rudenko T.S."/>
            <person name="Mardanov A.V."/>
            <person name="Beletsky A.V."/>
            <person name="Markov N.D."/>
            <person name="Fomenkov A.I."/>
            <person name="Roberts R.J."/>
            <person name="Karnachuk O.V."/>
            <person name="Novikov A."/>
            <person name="Grabovich M.Y."/>
        </authorList>
    </citation>
    <scope>NUCLEOTIDE SEQUENCE</scope>
    <source>
        <strain evidence="1">A1</strain>
    </source>
</reference>
<evidence type="ECO:0000313" key="2">
    <source>
        <dbReference type="Proteomes" id="UP000672009"/>
    </source>
</evidence>
<dbReference type="Proteomes" id="UP000672009">
    <property type="component" value="Chromosome"/>
</dbReference>
<sequence length="103" mass="11683">MRNTMSGKYEGLDNDKQFGMSPVGRLIRDAWVFGLLPDTEQCEGWSAGMLQNLYEKVHAEWMKYGHLPSRLPPELQQRHSDIHSHAISEAKAKGWDAELGEGD</sequence>
<accession>A0A975F9Z5</accession>
<name>A0A975F9Z5_9GAMM</name>
<evidence type="ECO:0000313" key="1">
    <source>
        <dbReference type="EMBL" id="QTR53761.1"/>
    </source>
</evidence>
<proteinExistence type="predicted"/>
<organism evidence="1 2">
    <name type="scientific">Thiothrix unzii</name>
    <dbReference type="NCBI Taxonomy" id="111769"/>
    <lineage>
        <taxon>Bacteria</taxon>
        <taxon>Pseudomonadati</taxon>
        <taxon>Pseudomonadota</taxon>
        <taxon>Gammaproteobacteria</taxon>
        <taxon>Thiotrichales</taxon>
        <taxon>Thiotrichaceae</taxon>
        <taxon>Thiothrix</taxon>
    </lineage>
</organism>
<keyword evidence="2" id="KW-1185">Reference proteome</keyword>